<dbReference type="Proteomes" id="UP000821865">
    <property type="component" value="Chromosome 9"/>
</dbReference>
<sequence length="204" mass="22618">MDGFVDYGDVTNATTDQLADHALVLMLVPLFEGWVQPIASFATRGSAPGRILAQLLLSAVLQLHKHNASVLVVVSDGAGNNRSMWTHLGISGDMISPCNSIEHPWEPSQKIFFICDIPHTVKCIRNHLKKYTYGMIIKDFLEMLNVTENVAVEKGLKLFASQLTTESLRVTLLSTLDIIDFLLDQGAHYVLMAKLNQDPLEVIM</sequence>
<accession>A0ACB8C243</accession>
<protein>
    <submittedName>
        <fullName evidence="1">Uncharacterized protein</fullName>
    </submittedName>
</protein>
<name>A0ACB8C243_DERSI</name>
<proteinExistence type="predicted"/>
<keyword evidence="2" id="KW-1185">Reference proteome</keyword>
<evidence type="ECO:0000313" key="1">
    <source>
        <dbReference type="EMBL" id="KAH7932898.1"/>
    </source>
</evidence>
<gene>
    <name evidence="1" type="ORF">HPB49_004670</name>
</gene>
<organism evidence="1 2">
    <name type="scientific">Dermacentor silvarum</name>
    <name type="common">Tick</name>
    <dbReference type="NCBI Taxonomy" id="543639"/>
    <lineage>
        <taxon>Eukaryota</taxon>
        <taxon>Metazoa</taxon>
        <taxon>Ecdysozoa</taxon>
        <taxon>Arthropoda</taxon>
        <taxon>Chelicerata</taxon>
        <taxon>Arachnida</taxon>
        <taxon>Acari</taxon>
        <taxon>Parasitiformes</taxon>
        <taxon>Ixodida</taxon>
        <taxon>Ixodoidea</taxon>
        <taxon>Ixodidae</taxon>
        <taxon>Rhipicephalinae</taxon>
        <taxon>Dermacentor</taxon>
    </lineage>
</organism>
<reference evidence="1" key="1">
    <citation type="submission" date="2020-05" db="EMBL/GenBank/DDBJ databases">
        <title>Large-scale comparative analyses of tick genomes elucidate their genetic diversity and vector capacities.</title>
        <authorList>
            <person name="Jia N."/>
            <person name="Wang J."/>
            <person name="Shi W."/>
            <person name="Du L."/>
            <person name="Sun Y."/>
            <person name="Zhan W."/>
            <person name="Jiang J."/>
            <person name="Wang Q."/>
            <person name="Zhang B."/>
            <person name="Ji P."/>
            <person name="Sakyi L.B."/>
            <person name="Cui X."/>
            <person name="Yuan T."/>
            <person name="Jiang B."/>
            <person name="Yang W."/>
            <person name="Lam T.T.-Y."/>
            <person name="Chang Q."/>
            <person name="Ding S."/>
            <person name="Wang X."/>
            <person name="Zhu J."/>
            <person name="Ruan X."/>
            <person name="Zhao L."/>
            <person name="Wei J."/>
            <person name="Que T."/>
            <person name="Du C."/>
            <person name="Cheng J."/>
            <person name="Dai P."/>
            <person name="Han X."/>
            <person name="Huang E."/>
            <person name="Gao Y."/>
            <person name="Liu J."/>
            <person name="Shao H."/>
            <person name="Ye R."/>
            <person name="Li L."/>
            <person name="Wei W."/>
            <person name="Wang X."/>
            <person name="Wang C."/>
            <person name="Yang T."/>
            <person name="Huo Q."/>
            <person name="Li W."/>
            <person name="Guo W."/>
            <person name="Chen H."/>
            <person name="Zhou L."/>
            <person name="Ni X."/>
            <person name="Tian J."/>
            <person name="Zhou Y."/>
            <person name="Sheng Y."/>
            <person name="Liu T."/>
            <person name="Pan Y."/>
            <person name="Xia L."/>
            <person name="Li J."/>
            <person name="Zhao F."/>
            <person name="Cao W."/>
        </authorList>
    </citation>
    <scope>NUCLEOTIDE SEQUENCE</scope>
    <source>
        <strain evidence="1">Dsil-2018</strain>
    </source>
</reference>
<dbReference type="EMBL" id="CM023478">
    <property type="protein sequence ID" value="KAH7932898.1"/>
    <property type="molecule type" value="Genomic_DNA"/>
</dbReference>
<comment type="caution">
    <text evidence="1">The sequence shown here is derived from an EMBL/GenBank/DDBJ whole genome shotgun (WGS) entry which is preliminary data.</text>
</comment>
<evidence type="ECO:0000313" key="2">
    <source>
        <dbReference type="Proteomes" id="UP000821865"/>
    </source>
</evidence>